<dbReference type="RefSeq" id="WP_106568276.1">
    <property type="nucleotide sequence ID" value="NZ_PYGF01000010.1"/>
</dbReference>
<dbReference type="PANTHER" id="PTHR30619:SF1">
    <property type="entry name" value="RECOMBINATION PROTEIN 2"/>
    <property type="match status" value="1"/>
</dbReference>
<dbReference type="OrthoDB" id="418728at2"/>
<feature type="domain" description="Metallo-beta-lactamase" evidence="1">
    <location>
        <begin position="32"/>
        <end position="84"/>
    </location>
</feature>
<evidence type="ECO:0000259" key="1">
    <source>
        <dbReference type="Pfam" id="PF00753"/>
    </source>
</evidence>
<evidence type="ECO:0000313" key="3">
    <source>
        <dbReference type="Proteomes" id="UP000240708"/>
    </source>
</evidence>
<dbReference type="Proteomes" id="UP000240708">
    <property type="component" value="Unassembled WGS sequence"/>
</dbReference>
<accession>A0A2P8DYE9</accession>
<evidence type="ECO:0000313" key="2">
    <source>
        <dbReference type="EMBL" id="PSL02248.1"/>
    </source>
</evidence>
<name>A0A2P8DYE9_9BACT</name>
<comment type="caution">
    <text evidence="2">The sequence shown here is derived from an EMBL/GenBank/DDBJ whole genome shotgun (WGS) entry which is preliminary data.</text>
</comment>
<dbReference type="Gene3D" id="3.60.15.10">
    <property type="entry name" value="Ribonuclease Z/Hydroxyacylglutathione hydrolase-like"/>
    <property type="match status" value="1"/>
</dbReference>
<sequence length="365" mass="42122">MKEIKKELFFYQAECGDASRIRYLGSDGNYHNVFIDAGYGRTYKNIISPHMNEIQTNGESIDLWIVSHIHDDHIGGIEQFIKQVKTGESNDKINKWLYNRPRRTNQSTQNKNLVSAPKSIRQGDILAEYLESIDKIPQQDIVSSEEPIDLFGLKIFVLAPSLDKLHKLRIKYESDPKLPLEKQEGETVSGAKRAIKDDYHIQLNNFDLSVWDEDDSIENGSSISVLTDYNGIRTLWLADAHPSDIVTSLNSMGYNSSNKLACDWVKVTHHGSKANNSNDMYSLIDCENFLFSADGKNKHKLPTKESIARILRNEHRKMDKHYNLYFTHDNKVLRNIFANENESIYDELNFSIVFSEESKFLRFKY</sequence>
<dbReference type="SUPFAM" id="SSF56281">
    <property type="entry name" value="Metallo-hydrolase/oxidoreductase"/>
    <property type="match status" value="1"/>
</dbReference>
<dbReference type="AlphaFoldDB" id="A0A2P8DYE9"/>
<proteinExistence type="predicted"/>
<dbReference type="InterPro" id="IPR052159">
    <property type="entry name" value="Competence_DNA_uptake"/>
</dbReference>
<gene>
    <name evidence="2" type="ORF">CLV48_11031</name>
</gene>
<protein>
    <submittedName>
        <fullName evidence="2">Metallo-beta-lactamase superfamily protein</fullName>
    </submittedName>
</protein>
<dbReference type="PANTHER" id="PTHR30619">
    <property type="entry name" value="DNA INTERNALIZATION/COMPETENCE PROTEIN COMEC/REC2"/>
    <property type="match status" value="1"/>
</dbReference>
<reference evidence="2 3" key="1">
    <citation type="submission" date="2018-03" db="EMBL/GenBank/DDBJ databases">
        <title>Genomic Encyclopedia of Archaeal and Bacterial Type Strains, Phase II (KMG-II): from individual species to whole genera.</title>
        <authorList>
            <person name="Goeker M."/>
        </authorList>
    </citation>
    <scope>NUCLEOTIDE SEQUENCE [LARGE SCALE GENOMIC DNA]</scope>
    <source>
        <strain evidence="2 3">DSM 28057</strain>
    </source>
</reference>
<dbReference type="InterPro" id="IPR001279">
    <property type="entry name" value="Metallo-B-lactamas"/>
</dbReference>
<dbReference type="InterPro" id="IPR036866">
    <property type="entry name" value="RibonucZ/Hydroxyglut_hydro"/>
</dbReference>
<keyword evidence="3" id="KW-1185">Reference proteome</keyword>
<dbReference type="Pfam" id="PF00753">
    <property type="entry name" value="Lactamase_B"/>
    <property type="match status" value="1"/>
</dbReference>
<dbReference type="EMBL" id="PYGF01000010">
    <property type="protein sequence ID" value="PSL02248.1"/>
    <property type="molecule type" value="Genomic_DNA"/>
</dbReference>
<organism evidence="2 3">
    <name type="scientific">Cecembia rubra</name>
    <dbReference type="NCBI Taxonomy" id="1485585"/>
    <lineage>
        <taxon>Bacteria</taxon>
        <taxon>Pseudomonadati</taxon>
        <taxon>Bacteroidota</taxon>
        <taxon>Cytophagia</taxon>
        <taxon>Cytophagales</taxon>
        <taxon>Cyclobacteriaceae</taxon>
        <taxon>Cecembia</taxon>
    </lineage>
</organism>